<name>A0A318XSC6_9FIRM</name>
<evidence type="ECO:0000313" key="3">
    <source>
        <dbReference type="EMBL" id="PYG89474.1"/>
    </source>
</evidence>
<dbReference type="InterPro" id="IPR001296">
    <property type="entry name" value="Glyco_trans_1"/>
</dbReference>
<accession>A0A318XSC6</accession>
<dbReference type="EMBL" id="QKMR01000003">
    <property type="protein sequence ID" value="PYG89474.1"/>
    <property type="molecule type" value="Genomic_DNA"/>
</dbReference>
<protein>
    <submittedName>
        <fullName evidence="3">Glycosyltransferase involved in cell wall biosynthesis</fullName>
    </submittedName>
</protein>
<evidence type="ECO:0000313" key="4">
    <source>
        <dbReference type="Proteomes" id="UP000248132"/>
    </source>
</evidence>
<gene>
    <name evidence="3" type="ORF">LY28_00693</name>
</gene>
<dbReference type="GO" id="GO:0016757">
    <property type="term" value="F:glycosyltransferase activity"/>
    <property type="evidence" value="ECO:0007669"/>
    <property type="project" value="InterPro"/>
</dbReference>
<dbReference type="Pfam" id="PF13439">
    <property type="entry name" value="Glyco_transf_4"/>
    <property type="match status" value="1"/>
</dbReference>
<reference evidence="3 4" key="1">
    <citation type="submission" date="2018-06" db="EMBL/GenBank/DDBJ databases">
        <title>Genomic Encyclopedia of Type Strains, Phase I: the one thousand microbial genomes (KMG-I) project.</title>
        <authorList>
            <person name="Kyrpides N."/>
        </authorList>
    </citation>
    <scope>NUCLEOTIDE SEQUENCE [LARGE SCALE GENOMIC DNA]</scope>
    <source>
        <strain evidence="3 4">DSM 19573</strain>
    </source>
</reference>
<feature type="domain" description="Glycosyl transferase family 1" evidence="1">
    <location>
        <begin position="191"/>
        <end position="306"/>
    </location>
</feature>
<dbReference type="SUPFAM" id="SSF53756">
    <property type="entry name" value="UDP-Glycosyltransferase/glycogen phosphorylase"/>
    <property type="match status" value="1"/>
</dbReference>
<dbReference type="Gene3D" id="3.40.50.2000">
    <property type="entry name" value="Glycogen Phosphorylase B"/>
    <property type="match status" value="2"/>
</dbReference>
<organism evidence="3 4">
    <name type="scientific">Ruminiclostridium sufflavum DSM 19573</name>
    <dbReference type="NCBI Taxonomy" id="1121337"/>
    <lineage>
        <taxon>Bacteria</taxon>
        <taxon>Bacillati</taxon>
        <taxon>Bacillota</taxon>
        <taxon>Clostridia</taxon>
        <taxon>Eubacteriales</taxon>
        <taxon>Oscillospiraceae</taxon>
        <taxon>Ruminiclostridium</taxon>
    </lineage>
</organism>
<keyword evidence="4" id="KW-1185">Reference proteome</keyword>
<keyword evidence="3" id="KW-0808">Transferase</keyword>
<evidence type="ECO:0000259" key="1">
    <source>
        <dbReference type="Pfam" id="PF00534"/>
    </source>
</evidence>
<dbReference type="InterPro" id="IPR028098">
    <property type="entry name" value="Glyco_trans_4-like_N"/>
</dbReference>
<dbReference type="CDD" id="cd03812">
    <property type="entry name" value="GT4_CapH-like"/>
    <property type="match status" value="1"/>
</dbReference>
<sequence length="377" mass="43019">MVGRDMNGHEAIRVLQVVGKMNNAGVETVVMNYFRNIDRGRVLFDFIIDSDSKNPPVEEIESLGGRAYIVPPYKSMLRYLFCVFKIIKENKYKIVHSHLNTVSVFPLFAAFLAGADIRIAHNHSTAVRGEPKTVLKNVFKPFARIFATHYFACSEYAGRWLFGDRSVEKGNVAIINNAINTDNFKFDEGVRNEVRHELGIEDKFVIGHVGRFVYPKNHELLIDIFSEVYKLNNNAVLVLVGDGDLKEEAVKKVEHMRLKHAVRFLGNRMDSYRFYQGFDAFVLPSRYEGLPVVGLESQASGVSCFYSSEITDKVKVTDLVEFISLQKPALYWAERILQAGRNARRSGYMEQVGRAGYDIRREAGKLLNYYADYTKLQ</sequence>
<dbReference type="Proteomes" id="UP000248132">
    <property type="component" value="Unassembled WGS sequence"/>
</dbReference>
<dbReference type="OrthoDB" id="9804196at2"/>
<comment type="caution">
    <text evidence="3">The sequence shown here is derived from an EMBL/GenBank/DDBJ whole genome shotgun (WGS) entry which is preliminary data.</text>
</comment>
<proteinExistence type="predicted"/>
<dbReference type="PANTHER" id="PTHR45947:SF3">
    <property type="entry name" value="SULFOQUINOVOSYL TRANSFERASE SQD2"/>
    <property type="match status" value="1"/>
</dbReference>
<dbReference type="RefSeq" id="WP_110460765.1">
    <property type="nucleotide sequence ID" value="NZ_QKMR01000003.1"/>
</dbReference>
<evidence type="ECO:0000259" key="2">
    <source>
        <dbReference type="Pfam" id="PF13439"/>
    </source>
</evidence>
<dbReference type="AlphaFoldDB" id="A0A318XSC6"/>
<dbReference type="PANTHER" id="PTHR45947">
    <property type="entry name" value="SULFOQUINOVOSYL TRANSFERASE SQD2"/>
    <property type="match status" value="1"/>
</dbReference>
<feature type="domain" description="Glycosyltransferase subfamily 4-like N-terminal" evidence="2">
    <location>
        <begin position="25"/>
        <end position="182"/>
    </location>
</feature>
<dbReference type="Pfam" id="PF00534">
    <property type="entry name" value="Glycos_transf_1"/>
    <property type="match status" value="1"/>
</dbReference>
<dbReference type="InterPro" id="IPR050194">
    <property type="entry name" value="Glycosyltransferase_grp1"/>
</dbReference>